<dbReference type="PROSITE" id="PS50262">
    <property type="entry name" value="G_PROTEIN_RECEP_F1_2"/>
    <property type="match status" value="1"/>
</dbReference>
<gene>
    <name evidence="14" type="primary">LOC101966942</name>
</gene>
<dbReference type="SUPFAM" id="SSF81321">
    <property type="entry name" value="Family A G protein-coupled receptor-like"/>
    <property type="match status" value="1"/>
</dbReference>
<dbReference type="FunCoup" id="A0A287D8K5">
    <property type="interactions" value="162"/>
</dbReference>
<feature type="domain" description="G-protein coupled receptors family 1 profile" evidence="13">
    <location>
        <begin position="21"/>
        <end position="166"/>
    </location>
</feature>
<feature type="transmembrane region" description="Helical" evidence="12">
    <location>
        <begin position="266"/>
        <end position="285"/>
    </location>
</feature>
<dbReference type="Pfam" id="PF03402">
    <property type="entry name" value="V1R"/>
    <property type="match status" value="1"/>
</dbReference>
<organism evidence="14 15">
    <name type="scientific">Ictidomys tridecemlineatus</name>
    <name type="common">Thirteen-lined ground squirrel</name>
    <name type="synonym">Spermophilus tridecemlineatus</name>
    <dbReference type="NCBI Taxonomy" id="43179"/>
    <lineage>
        <taxon>Eukaryota</taxon>
        <taxon>Metazoa</taxon>
        <taxon>Chordata</taxon>
        <taxon>Craniata</taxon>
        <taxon>Vertebrata</taxon>
        <taxon>Euteleostomi</taxon>
        <taxon>Mammalia</taxon>
        <taxon>Eutheria</taxon>
        <taxon>Euarchontoglires</taxon>
        <taxon>Glires</taxon>
        <taxon>Rodentia</taxon>
        <taxon>Sciuromorpha</taxon>
        <taxon>Sciuridae</taxon>
        <taxon>Xerinae</taxon>
        <taxon>Marmotini</taxon>
        <taxon>Ictidomys</taxon>
    </lineage>
</organism>
<dbReference type="FunFam" id="1.20.1070.10:FF:000051">
    <property type="entry name" value="Vomeronasal type-1 receptor"/>
    <property type="match status" value="1"/>
</dbReference>
<dbReference type="Gene3D" id="1.20.1070.10">
    <property type="entry name" value="Rhodopsin 7-helix transmembrane proteins"/>
    <property type="match status" value="1"/>
</dbReference>
<evidence type="ECO:0000256" key="9">
    <source>
        <dbReference type="ARBA" id="ARBA00023157"/>
    </source>
</evidence>
<evidence type="ECO:0000256" key="6">
    <source>
        <dbReference type="ARBA" id="ARBA00022989"/>
    </source>
</evidence>
<evidence type="ECO:0000256" key="7">
    <source>
        <dbReference type="ARBA" id="ARBA00023040"/>
    </source>
</evidence>
<comment type="similarity">
    <text evidence="2 12">Belongs to the G-protein coupled receptor 1 family.</text>
</comment>
<name>A0A287D8K5_ICTTR</name>
<dbReference type="InterPro" id="IPR017452">
    <property type="entry name" value="GPCR_Rhodpsn_7TM"/>
</dbReference>
<dbReference type="InterPro" id="IPR004072">
    <property type="entry name" value="Vmron_rcpt_1"/>
</dbReference>
<reference evidence="15" key="1">
    <citation type="submission" date="2011-11" db="EMBL/GenBank/DDBJ databases">
        <title>The Draft Genome of Spermophilus tridecemlineatus.</title>
        <authorList>
            <consortium name="The Broad Institute Genome Assembly &amp; Analysis Group"/>
            <consortium name="Computational R&amp;D Group"/>
            <consortium name="and Sequencing Platform"/>
            <person name="Di Palma F."/>
            <person name="Alfoldi J."/>
            <person name="Johnson J."/>
            <person name="Berlin A."/>
            <person name="Gnerre S."/>
            <person name="Jaffe D."/>
            <person name="MacCallum I."/>
            <person name="Young S."/>
            <person name="Walker B.J."/>
            <person name="Lindblad-Toh K."/>
        </authorList>
    </citation>
    <scope>NUCLEOTIDE SEQUENCE [LARGE SCALE GENOMIC DNA]</scope>
</reference>
<evidence type="ECO:0000256" key="4">
    <source>
        <dbReference type="ARBA" id="ARBA00022507"/>
    </source>
</evidence>
<keyword evidence="15" id="KW-1185">Reference proteome</keyword>
<accession>A0A287D8K5</accession>
<keyword evidence="6 12" id="KW-1133">Transmembrane helix</keyword>
<dbReference type="GO" id="GO:0016503">
    <property type="term" value="F:pheromone receptor activity"/>
    <property type="evidence" value="ECO:0007669"/>
    <property type="project" value="InterPro"/>
</dbReference>
<dbReference type="Ensembl" id="ENSSTOT00000037306.1">
    <property type="protein sequence ID" value="ENSSTOP00000029890.1"/>
    <property type="gene ID" value="ENSSTOG00000030179.1"/>
</dbReference>
<dbReference type="GO" id="GO:0007606">
    <property type="term" value="P:sensory perception of chemical stimulus"/>
    <property type="evidence" value="ECO:0007669"/>
    <property type="project" value="UniProtKB-ARBA"/>
</dbReference>
<evidence type="ECO:0000256" key="12">
    <source>
        <dbReference type="RuleBase" id="RU364061"/>
    </source>
</evidence>
<feature type="transmembrane region" description="Helical" evidence="12">
    <location>
        <begin position="40"/>
        <end position="58"/>
    </location>
</feature>
<evidence type="ECO:0000259" key="13">
    <source>
        <dbReference type="PROSITE" id="PS50262"/>
    </source>
</evidence>
<evidence type="ECO:0000313" key="15">
    <source>
        <dbReference type="Proteomes" id="UP000005215"/>
    </source>
</evidence>
<evidence type="ECO:0000256" key="1">
    <source>
        <dbReference type="ARBA" id="ARBA00004651"/>
    </source>
</evidence>
<keyword evidence="4 12" id="KW-0589">Pheromone response</keyword>
<dbReference type="EMBL" id="AGTP01114301">
    <property type="status" value="NOT_ANNOTATED_CDS"/>
    <property type="molecule type" value="Genomic_DNA"/>
</dbReference>
<feature type="transmembrane region" description="Helical" evidence="12">
    <location>
        <begin position="12"/>
        <end position="33"/>
    </location>
</feature>
<proteinExistence type="inferred from homology"/>
<dbReference type="PRINTS" id="PR01534">
    <property type="entry name" value="VOMERONASL1R"/>
</dbReference>
<sequence>MALNFAKGTTFMFLTGLGIAGNTFVLVSYIYVFRGSEKKPIHLILIHLAFTNILILFTKGTPRTIASFGFRNLLGDVGCKIVVYLERVARGLSICTTSLLTVVQAITISPRASRWRRLEPRSAWHLLPLLLFCWILNSLISMNLPFFIKNTNSVNTSEFSESDNYCYFIPENWIIRWIFTGLMVFRDAGFQGVMGGASGYMVFLLHKHHQHVLYLQTSKLLYRTPPEVKAAKSVFLLMLCFLFFYWADCFVSFCSFFSLLQDCVSGSAHEFLTIGYAIVSPFLLIHRDGYLVEKRKTLRNYPFQ</sequence>
<keyword evidence="3 12" id="KW-1003">Cell membrane</keyword>
<keyword evidence="10 12" id="KW-0675">Receptor</keyword>
<keyword evidence="11 12" id="KW-0807">Transducer</keyword>
<comment type="subcellular location">
    <subcellularLocation>
        <location evidence="1 12">Cell membrane</location>
        <topology evidence="1 12">Multi-pass membrane protein</topology>
    </subcellularLocation>
</comment>
<dbReference type="AlphaFoldDB" id="A0A287D8K5"/>
<evidence type="ECO:0000256" key="3">
    <source>
        <dbReference type="ARBA" id="ARBA00022475"/>
    </source>
</evidence>
<dbReference type="GO" id="GO:0005886">
    <property type="term" value="C:plasma membrane"/>
    <property type="evidence" value="ECO:0007669"/>
    <property type="project" value="UniProtKB-SubCell"/>
</dbReference>
<keyword evidence="9" id="KW-1015">Disulfide bond</keyword>
<reference evidence="14" key="3">
    <citation type="submission" date="2025-09" db="UniProtKB">
        <authorList>
            <consortium name="Ensembl"/>
        </authorList>
    </citation>
    <scope>IDENTIFICATION</scope>
</reference>
<evidence type="ECO:0000256" key="10">
    <source>
        <dbReference type="ARBA" id="ARBA00023170"/>
    </source>
</evidence>
<dbReference type="PANTHER" id="PTHR24062">
    <property type="entry name" value="VOMERONASAL TYPE-1 RECEPTOR"/>
    <property type="match status" value="1"/>
</dbReference>
<feature type="transmembrane region" description="Helical" evidence="12">
    <location>
        <begin position="129"/>
        <end position="148"/>
    </location>
</feature>
<keyword evidence="5 12" id="KW-0812">Transmembrane</keyword>
<keyword evidence="8 12" id="KW-0472">Membrane</keyword>
<evidence type="ECO:0000256" key="5">
    <source>
        <dbReference type="ARBA" id="ARBA00022692"/>
    </source>
</evidence>
<keyword evidence="7 12" id="KW-0297">G-protein coupled receptor</keyword>
<dbReference type="GeneTree" id="ENSGT01030000234553"/>
<dbReference type="InParanoid" id="A0A287D8K5"/>
<evidence type="ECO:0000256" key="8">
    <source>
        <dbReference type="ARBA" id="ARBA00023136"/>
    </source>
</evidence>
<protein>
    <recommendedName>
        <fullName evidence="12">Vomeronasal type-1 receptor</fullName>
    </recommendedName>
</protein>
<evidence type="ECO:0000256" key="11">
    <source>
        <dbReference type="ARBA" id="ARBA00023224"/>
    </source>
</evidence>
<dbReference type="GO" id="GO:0019236">
    <property type="term" value="P:response to pheromone"/>
    <property type="evidence" value="ECO:0007669"/>
    <property type="project" value="UniProtKB-KW"/>
</dbReference>
<evidence type="ECO:0000313" key="14">
    <source>
        <dbReference type="Ensembl" id="ENSSTOP00000029890.1"/>
    </source>
</evidence>
<evidence type="ECO:0000256" key="2">
    <source>
        <dbReference type="ARBA" id="ARBA00010663"/>
    </source>
</evidence>
<feature type="transmembrane region" description="Helical" evidence="12">
    <location>
        <begin position="188"/>
        <end position="205"/>
    </location>
</feature>
<reference evidence="14" key="2">
    <citation type="submission" date="2025-08" db="UniProtKB">
        <authorList>
            <consortium name="Ensembl"/>
        </authorList>
    </citation>
    <scope>IDENTIFICATION</scope>
</reference>
<dbReference type="Proteomes" id="UP000005215">
    <property type="component" value="Unassembled WGS sequence"/>
</dbReference>
<feature type="transmembrane region" description="Helical" evidence="12">
    <location>
        <begin position="234"/>
        <end position="260"/>
    </location>
</feature>